<dbReference type="CDD" id="cd06170">
    <property type="entry name" value="LuxR_C_like"/>
    <property type="match status" value="1"/>
</dbReference>
<dbReference type="PROSITE" id="PS00622">
    <property type="entry name" value="HTH_LUXR_1"/>
    <property type="match status" value="1"/>
</dbReference>
<dbReference type="CDD" id="cd17535">
    <property type="entry name" value="REC_NarL-like"/>
    <property type="match status" value="1"/>
</dbReference>
<dbReference type="EMBL" id="BAABNP010000001">
    <property type="protein sequence ID" value="GAA5339074.1"/>
    <property type="molecule type" value="Genomic_DNA"/>
</dbReference>
<gene>
    <name evidence="9" type="ORF">KACC15558_01140</name>
</gene>
<dbReference type="InterPro" id="IPR039420">
    <property type="entry name" value="WalR-like"/>
</dbReference>
<keyword evidence="4" id="KW-0804">Transcription</keyword>
<evidence type="ECO:0000256" key="1">
    <source>
        <dbReference type="ARBA" id="ARBA00022553"/>
    </source>
</evidence>
<dbReference type="Proteomes" id="UP001498935">
    <property type="component" value="Unassembled WGS sequence"/>
</dbReference>
<dbReference type="InterPro" id="IPR001789">
    <property type="entry name" value="Sig_transdc_resp-reg_receiver"/>
</dbReference>
<accession>A0ABP9TWN1</accession>
<evidence type="ECO:0000256" key="4">
    <source>
        <dbReference type="ARBA" id="ARBA00023163"/>
    </source>
</evidence>
<evidence type="ECO:0000256" key="6">
    <source>
        <dbReference type="SAM" id="MobiDB-lite"/>
    </source>
</evidence>
<dbReference type="PROSITE" id="PS50043">
    <property type="entry name" value="HTH_LUXR_2"/>
    <property type="match status" value="1"/>
</dbReference>
<evidence type="ECO:0000256" key="2">
    <source>
        <dbReference type="ARBA" id="ARBA00023015"/>
    </source>
</evidence>
<comment type="caution">
    <text evidence="9">The sequence shown here is derived from an EMBL/GenBank/DDBJ whole genome shotgun (WGS) entry which is preliminary data.</text>
</comment>
<dbReference type="PRINTS" id="PR00038">
    <property type="entry name" value="HTHLUXR"/>
</dbReference>
<keyword evidence="1 5" id="KW-0597">Phosphoprotein</keyword>
<dbReference type="PROSITE" id="PS50110">
    <property type="entry name" value="RESPONSE_REGULATORY"/>
    <property type="match status" value="1"/>
</dbReference>
<keyword evidence="3" id="KW-0238">DNA-binding</keyword>
<dbReference type="Pfam" id="PF00072">
    <property type="entry name" value="Response_reg"/>
    <property type="match status" value="1"/>
</dbReference>
<organism evidence="9 10">
    <name type="scientific">Brevibacterium ammoniilyticum</name>
    <dbReference type="NCBI Taxonomy" id="1046555"/>
    <lineage>
        <taxon>Bacteria</taxon>
        <taxon>Bacillati</taxon>
        <taxon>Actinomycetota</taxon>
        <taxon>Actinomycetes</taxon>
        <taxon>Micrococcales</taxon>
        <taxon>Brevibacteriaceae</taxon>
        <taxon>Brevibacterium</taxon>
    </lineage>
</organism>
<dbReference type="SMART" id="SM00421">
    <property type="entry name" value="HTH_LUXR"/>
    <property type="match status" value="1"/>
</dbReference>
<reference evidence="9 10" key="1">
    <citation type="submission" date="2024-02" db="EMBL/GenBank/DDBJ databases">
        <title>Characterization of antibiotic resistant novel bacterial strains and their environmental applications.</title>
        <authorList>
            <person name="Manzoor S."/>
            <person name="Abbas S."/>
            <person name="Arshad M."/>
            <person name="Li W.J."/>
            <person name="Ahmed I."/>
        </authorList>
    </citation>
    <scope>NUCLEOTIDE SEQUENCE [LARGE SCALE GENOMIC DNA]</scope>
    <source>
        <strain evidence="9 10">KACC 15558</strain>
    </source>
</reference>
<dbReference type="SMART" id="SM00448">
    <property type="entry name" value="REC"/>
    <property type="match status" value="1"/>
</dbReference>
<evidence type="ECO:0000313" key="10">
    <source>
        <dbReference type="Proteomes" id="UP001498935"/>
    </source>
</evidence>
<protein>
    <submittedName>
        <fullName evidence="9">Response regulator transcription factor</fullName>
    </submittedName>
</protein>
<proteinExistence type="predicted"/>
<sequence length="254" mass="27296">MGSVSALAESEPVESVPSGRVSTMTETAAPIRVIVVDDDPMVVTGIKGILAPHPNIETVASASSGEEALDQVALHFPDLVLMDIRMPGIGGIEAIARLVNSVRPPKVVALTSFDTDDYLLRALQAGAAGFLLKDIGPVDLAEAIGRVHSGEPILSPRSLKRLISKTTSSQDQRQQREAEELLAELTERELQIAIRVAQGLSNQEIADAMFMSQATVKTHLNRINVKLDTNNRVHIAVLVERARISQTDGMRAAE</sequence>
<keyword evidence="2" id="KW-0805">Transcription regulation</keyword>
<evidence type="ECO:0000256" key="5">
    <source>
        <dbReference type="PROSITE-ProRule" id="PRU00169"/>
    </source>
</evidence>
<feature type="modified residue" description="4-aspartylphosphate" evidence="5">
    <location>
        <position position="83"/>
    </location>
</feature>
<evidence type="ECO:0000259" key="7">
    <source>
        <dbReference type="PROSITE" id="PS50043"/>
    </source>
</evidence>
<dbReference type="InterPro" id="IPR000792">
    <property type="entry name" value="Tscrpt_reg_LuxR_C"/>
</dbReference>
<dbReference type="InterPro" id="IPR058245">
    <property type="entry name" value="NreC/VraR/RcsB-like_REC"/>
</dbReference>
<dbReference type="PANTHER" id="PTHR43214:SF24">
    <property type="entry name" value="TRANSCRIPTIONAL REGULATORY PROTEIN NARL-RELATED"/>
    <property type="match status" value="1"/>
</dbReference>
<dbReference type="SUPFAM" id="SSF52172">
    <property type="entry name" value="CheY-like"/>
    <property type="match status" value="1"/>
</dbReference>
<dbReference type="Gene3D" id="3.40.50.2300">
    <property type="match status" value="1"/>
</dbReference>
<feature type="domain" description="HTH luxR-type" evidence="7">
    <location>
        <begin position="178"/>
        <end position="243"/>
    </location>
</feature>
<keyword evidence="10" id="KW-1185">Reference proteome</keyword>
<dbReference type="PANTHER" id="PTHR43214">
    <property type="entry name" value="TWO-COMPONENT RESPONSE REGULATOR"/>
    <property type="match status" value="1"/>
</dbReference>
<dbReference type="Pfam" id="PF00196">
    <property type="entry name" value="GerE"/>
    <property type="match status" value="1"/>
</dbReference>
<dbReference type="InterPro" id="IPR011006">
    <property type="entry name" value="CheY-like_superfamily"/>
</dbReference>
<evidence type="ECO:0000256" key="3">
    <source>
        <dbReference type="ARBA" id="ARBA00023125"/>
    </source>
</evidence>
<feature type="domain" description="Response regulatory" evidence="8">
    <location>
        <begin position="32"/>
        <end position="148"/>
    </location>
</feature>
<evidence type="ECO:0000259" key="8">
    <source>
        <dbReference type="PROSITE" id="PS50110"/>
    </source>
</evidence>
<name>A0ABP9TWN1_9MICO</name>
<evidence type="ECO:0000313" key="9">
    <source>
        <dbReference type="EMBL" id="GAA5339074.1"/>
    </source>
</evidence>
<feature type="region of interest" description="Disordered" evidence="6">
    <location>
        <begin position="1"/>
        <end position="21"/>
    </location>
</feature>